<gene>
    <name evidence="1" type="ORF">NM688_g7008</name>
</gene>
<proteinExistence type="predicted"/>
<comment type="caution">
    <text evidence="1">The sequence shown here is derived from an EMBL/GenBank/DDBJ whole genome shotgun (WGS) entry which is preliminary data.</text>
</comment>
<name>A0ACC1S9Y5_9APHY</name>
<dbReference type="Proteomes" id="UP001148662">
    <property type="component" value="Unassembled WGS sequence"/>
</dbReference>
<evidence type="ECO:0000313" key="1">
    <source>
        <dbReference type="EMBL" id="KAJ3535235.1"/>
    </source>
</evidence>
<sequence>MASTSETLTQHLQSLSTPTPYTAATEHPFLVAAGSGKLSKELLSLYLAQDRLYAAHAYPRFIGNLVASVPFSSLHALKSKEERDNQHLVRVLSYSLQNSVRESNYFFVQVAEKFGLQLDGWRERKETRDYMDSMAATATWGSLTEGLVFLWAMERVYLDAWTHVRSVLAKSKEEGPASPAIRTLVDNWTNDEFVKFVDDLGDLVNKQNVRPGSEEWLQGERVWARVLELEQAFWPKESDVALLKL</sequence>
<keyword evidence="2" id="KW-1185">Reference proteome</keyword>
<protein>
    <submittedName>
        <fullName evidence="1">Uncharacterized protein</fullName>
    </submittedName>
</protein>
<evidence type="ECO:0000313" key="2">
    <source>
        <dbReference type="Proteomes" id="UP001148662"/>
    </source>
</evidence>
<accession>A0ACC1S9Y5</accession>
<reference evidence="1" key="1">
    <citation type="submission" date="2022-07" db="EMBL/GenBank/DDBJ databases">
        <title>Genome Sequence of Phlebia brevispora.</title>
        <authorList>
            <person name="Buettner E."/>
        </authorList>
    </citation>
    <scope>NUCLEOTIDE SEQUENCE</scope>
    <source>
        <strain evidence="1">MPL23</strain>
    </source>
</reference>
<organism evidence="1 2">
    <name type="scientific">Phlebia brevispora</name>
    <dbReference type="NCBI Taxonomy" id="194682"/>
    <lineage>
        <taxon>Eukaryota</taxon>
        <taxon>Fungi</taxon>
        <taxon>Dikarya</taxon>
        <taxon>Basidiomycota</taxon>
        <taxon>Agaricomycotina</taxon>
        <taxon>Agaricomycetes</taxon>
        <taxon>Polyporales</taxon>
        <taxon>Meruliaceae</taxon>
        <taxon>Phlebia</taxon>
    </lineage>
</organism>
<dbReference type="EMBL" id="JANHOG010001553">
    <property type="protein sequence ID" value="KAJ3535235.1"/>
    <property type="molecule type" value="Genomic_DNA"/>
</dbReference>